<feature type="transmembrane region" description="Helical" evidence="2">
    <location>
        <begin position="657"/>
        <end position="676"/>
    </location>
</feature>
<feature type="non-terminal residue" evidence="4">
    <location>
        <position position="690"/>
    </location>
</feature>
<reference evidence="4" key="1">
    <citation type="submission" date="2022-07" db="EMBL/GenBank/DDBJ databases">
        <title>Chromosome-level genome of Muraenolepis orangiensis.</title>
        <authorList>
            <person name="Kim J."/>
        </authorList>
    </citation>
    <scope>NUCLEOTIDE SEQUENCE</scope>
    <source>
        <strain evidence="4">KU_S4_2022</strain>
        <tissue evidence="4">Muscle</tissue>
    </source>
</reference>
<dbReference type="GO" id="GO:0005730">
    <property type="term" value="C:nucleolus"/>
    <property type="evidence" value="ECO:0007669"/>
    <property type="project" value="InterPro"/>
</dbReference>
<evidence type="ECO:0000256" key="2">
    <source>
        <dbReference type="SAM" id="Phobius"/>
    </source>
</evidence>
<feature type="transmembrane region" description="Helical" evidence="2">
    <location>
        <begin position="603"/>
        <end position="625"/>
    </location>
</feature>
<keyword evidence="2" id="KW-0812">Transmembrane</keyword>
<keyword evidence="2" id="KW-0472">Membrane</keyword>
<dbReference type="OrthoDB" id="79562at2759"/>
<dbReference type="GO" id="GO:0070006">
    <property type="term" value="F:metalloaminopeptidase activity"/>
    <property type="evidence" value="ECO:0007669"/>
    <property type="project" value="InterPro"/>
</dbReference>
<comment type="caution">
    <text evidence="4">The sequence shown here is derived from an EMBL/GenBank/DDBJ whole genome shotgun (WGS) entry which is preliminary data.</text>
</comment>
<dbReference type="SUPFAM" id="SSF63737">
    <property type="entry name" value="Leukotriene A4 hydrolase N-terminal domain"/>
    <property type="match status" value="1"/>
</dbReference>
<feature type="compositionally biased region" description="Polar residues" evidence="1">
    <location>
        <begin position="347"/>
        <end position="357"/>
    </location>
</feature>
<dbReference type="Pfam" id="PF01433">
    <property type="entry name" value="Peptidase_M1"/>
    <property type="match status" value="1"/>
</dbReference>
<accession>A0A9Q0INV5</accession>
<dbReference type="InterPro" id="IPR033577">
    <property type="entry name" value="AOPep"/>
</dbReference>
<dbReference type="FunFam" id="3.30.2010.30:FF:000003">
    <property type="entry name" value="aminopeptidase O isoform X1"/>
    <property type="match status" value="1"/>
</dbReference>
<keyword evidence="5" id="KW-1185">Reference proteome</keyword>
<feature type="compositionally biased region" description="Low complexity" evidence="1">
    <location>
        <begin position="82"/>
        <end position="96"/>
    </location>
</feature>
<dbReference type="AlphaFoldDB" id="A0A9Q0INV5"/>
<evidence type="ECO:0000313" key="4">
    <source>
        <dbReference type="EMBL" id="KAJ3603776.1"/>
    </source>
</evidence>
<dbReference type="Gene3D" id="1.10.390.10">
    <property type="entry name" value="Neutral Protease Domain 2"/>
    <property type="match status" value="1"/>
</dbReference>
<proteinExistence type="predicted"/>
<dbReference type="PANTHER" id="PTHR46627:SF1">
    <property type="entry name" value="AMINOPEPTIDASE O"/>
    <property type="match status" value="1"/>
</dbReference>
<name>A0A9Q0INV5_9TELE</name>
<dbReference type="EMBL" id="JANIIK010000044">
    <property type="protein sequence ID" value="KAJ3603776.1"/>
    <property type="molecule type" value="Genomic_DNA"/>
</dbReference>
<dbReference type="GO" id="GO:0008270">
    <property type="term" value="F:zinc ion binding"/>
    <property type="evidence" value="ECO:0007669"/>
    <property type="project" value="InterPro"/>
</dbReference>
<dbReference type="InterPro" id="IPR014782">
    <property type="entry name" value="Peptidase_M1_dom"/>
</dbReference>
<dbReference type="Proteomes" id="UP001148018">
    <property type="component" value="Unassembled WGS sequence"/>
</dbReference>
<evidence type="ECO:0000259" key="3">
    <source>
        <dbReference type="Pfam" id="PF01433"/>
    </source>
</evidence>
<dbReference type="InterPro" id="IPR042097">
    <property type="entry name" value="Aminopeptidase_N-like_N_sf"/>
</dbReference>
<evidence type="ECO:0000256" key="1">
    <source>
        <dbReference type="SAM" id="MobiDB-lite"/>
    </source>
</evidence>
<evidence type="ECO:0000313" key="5">
    <source>
        <dbReference type="Proteomes" id="UP001148018"/>
    </source>
</evidence>
<protein>
    <recommendedName>
        <fullName evidence="3">Peptidase M1 membrane alanine aminopeptidase domain-containing protein</fullName>
    </recommendedName>
</protein>
<dbReference type="InterPro" id="IPR027268">
    <property type="entry name" value="Peptidase_M4/M1_CTD_sf"/>
</dbReference>
<keyword evidence="2" id="KW-1133">Transmembrane helix</keyword>
<dbReference type="SUPFAM" id="SSF55486">
    <property type="entry name" value="Metalloproteases ('zincins'), catalytic domain"/>
    <property type="match status" value="1"/>
</dbReference>
<dbReference type="Gene3D" id="2.60.40.1730">
    <property type="entry name" value="tricorn interacting facor f3 domain"/>
    <property type="match status" value="1"/>
</dbReference>
<sequence length="690" mass="75024">MEPDGDHDSHADDLPLRANTNHIRVRHYVLDLTVQLHNRVIAGSIVLFLEPAVESAADGVVLGQTDEVLARSPCEAAGCMDSAEASGSGESTAGAAPLSDGTSRESPSDDGDFTLVLDCCDLNILNVEALDVTSVTSMSGLSDEVRGDRPSRDRSAAMLRKLFSMPSAHWRRQHQLFSECSGAPASLDAGPVEFHTDRWSLQVKKRGVTTPADFPRALRVSYETRPVGHSVRWTRDQDKRVCVYTAGSPINNRALFPCQEPPVAMSTWQAKVRAPGDCVVLMSGENEALPINDEETGLLIWDYYVTMPMPASTLTLARASLVERQPTRMPNPGLCLDLGAPPPANGEWTSGERSASPSERWPRGTGAGDSAAVDIDDSAGVWCCSHGDYPCRFSERSAWSQRVVPHRVFAPACLLRKAQLGVLALLPRCLAAAHAVLGVHPFPRLDVLVVPDGFSSLGMASPHIIFLSQSVLEVDGPGVGGGASDGSLRGSRLCHELAHSWFGLAIGARDWTEEWISEGFATYLEDVIWAGAQQLQPEEIEEHCQLKALLRWRRLSDELQHSQEELQILSCLAWFLSCLASVLSCLAWFLSCLAWFLSCLAWFLSCLASVLSCLACFLSCLASVLSCLAWFLSYLASVLSCLAWFLSCLAWFLSCLAWFLSCLASVLSCLASVLSLPRPELDWFLSSLAS</sequence>
<feature type="transmembrane region" description="Helical" evidence="2">
    <location>
        <begin position="572"/>
        <end position="596"/>
    </location>
</feature>
<feature type="domain" description="Peptidase M1 membrane alanine aminopeptidase" evidence="3">
    <location>
        <begin position="440"/>
        <end position="548"/>
    </location>
</feature>
<dbReference type="PANTHER" id="PTHR46627">
    <property type="entry name" value="AMINOPEPTIDASE O"/>
    <property type="match status" value="1"/>
</dbReference>
<feature type="region of interest" description="Disordered" evidence="1">
    <location>
        <begin position="79"/>
        <end position="109"/>
    </location>
</feature>
<feature type="region of interest" description="Disordered" evidence="1">
    <location>
        <begin position="345"/>
        <end position="369"/>
    </location>
</feature>
<organism evidence="4 5">
    <name type="scientific">Muraenolepis orangiensis</name>
    <name type="common">Patagonian moray cod</name>
    <dbReference type="NCBI Taxonomy" id="630683"/>
    <lineage>
        <taxon>Eukaryota</taxon>
        <taxon>Metazoa</taxon>
        <taxon>Chordata</taxon>
        <taxon>Craniata</taxon>
        <taxon>Vertebrata</taxon>
        <taxon>Euteleostomi</taxon>
        <taxon>Actinopterygii</taxon>
        <taxon>Neopterygii</taxon>
        <taxon>Teleostei</taxon>
        <taxon>Neoteleostei</taxon>
        <taxon>Acanthomorphata</taxon>
        <taxon>Zeiogadaria</taxon>
        <taxon>Gadariae</taxon>
        <taxon>Gadiformes</taxon>
        <taxon>Muraenolepidoidei</taxon>
        <taxon>Muraenolepididae</taxon>
        <taxon>Muraenolepis</taxon>
    </lineage>
</organism>
<feature type="transmembrane region" description="Helical" evidence="2">
    <location>
        <begin position="631"/>
        <end position="652"/>
    </location>
</feature>
<gene>
    <name evidence="4" type="ORF">NHX12_028517</name>
</gene>